<dbReference type="Proteomes" id="UP001499947">
    <property type="component" value="Unassembled WGS sequence"/>
</dbReference>
<proteinExistence type="predicted"/>
<sequence>MDERGYAYPDPLAALADSRWRKGKKPTETELRTAVADQQRRAKENVVGIWFSVNREYQERAVANHAKELAAAKKSIDRKVDAARRALAD</sequence>
<evidence type="ECO:0000313" key="1">
    <source>
        <dbReference type="EMBL" id="GAA1708224.1"/>
    </source>
</evidence>
<protein>
    <submittedName>
        <fullName evidence="1">Uncharacterized protein</fullName>
    </submittedName>
</protein>
<accession>A0ABN2IMV8</accession>
<dbReference type="EMBL" id="BAAALR010000063">
    <property type="protein sequence ID" value="GAA1708224.1"/>
    <property type="molecule type" value="Genomic_DNA"/>
</dbReference>
<reference evidence="1 2" key="1">
    <citation type="journal article" date="2019" name="Int. J. Syst. Evol. Microbiol.">
        <title>The Global Catalogue of Microorganisms (GCM) 10K type strain sequencing project: providing services to taxonomists for standard genome sequencing and annotation.</title>
        <authorList>
            <consortium name="The Broad Institute Genomics Platform"/>
            <consortium name="The Broad Institute Genome Sequencing Center for Infectious Disease"/>
            <person name="Wu L."/>
            <person name="Ma J."/>
        </authorList>
    </citation>
    <scope>NUCLEOTIDE SEQUENCE [LARGE SCALE GENOMIC DNA]</scope>
    <source>
        <strain evidence="1 2">JCM 13244</strain>
    </source>
</reference>
<dbReference type="RefSeq" id="WP_211122368.1">
    <property type="nucleotide sequence ID" value="NZ_BAAALR010000063.1"/>
</dbReference>
<name>A0ABN2IMV8_9ACTN</name>
<organism evidence="1 2">
    <name type="scientific">Streptomyces yatensis</name>
    <dbReference type="NCBI Taxonomy" id="155177"/>
    <lineage>
        <taxon>Bacteria</taxon>
        <taxon>Bacillati</taxon>
        <taxon>Actinomycetota</taxon>
        <taxon>Actinomycetes</taxon>
        <taxon>Kitasatosporales</taxon>
        <taxon>Streptomycetaceae</taxon>
        <taxon>Streptomyces</taxon>
        <taxon>Streptomyces violaceusniger group</taxon>
    </lineage>
</organism>
<keyword evidence="2" id="KW-1185">Reference proteome</keyword>
<gene>
    <name evidence="1" type="ORF">GCM10009680_56280</name>
</gene>
<evidence type="ECO:0000313" key="2">
    <source>
        <dbReference type="Proteomes" id="UP001499947"/>
    </source>
</evidence>
<comment type="caution">
    <text evidence="1">The sequence shown here is derived from an EMBL/GenBank/DDBJ whole genome shotgun (WGS) entry which is preliminary data.</text>
</comment>